<dbReference type="EMBL" id="CAJPIZ010037094">
    <property type="protein sequence ID" value="CAG2121064.1"/>
    <property type="molecule type" value="Genomic_DNA"/>
</dbReference>
<evidence type="ECO:0000313" key="8">
    <source>
        <dbReference type="Proteomes" id="UP000759131"/>
    </source>
</evidence>
<dbReference type="Pfam" id="PF00067">
    <property type="entry name" value="p450"/>
    <property type="match status" value="1"/>
</dbReference>
<evidence type="ECO:0008006" key="9">
    <source>
        <dbReference type="Google" id="ProtNLM"/>
    </source>
</evidence>
<keyword evidence="3" id="KW-0479">Metal-binding</keyword>
<dbReference type="GO" id="GO:0005506">
    <property type="term" value="F:iron ion binding"/>
    <property type="evidence" value="ECO:0007669"/>
    <property type="project" value="InterPro"/>
</dbReference>
<dbReference type="InterPro" id="IPR001128">
    <property type="entry name" value="Cyt_P450"/>
</dbReference>
<dbReference type="SUPFAM" id="SSF48264">
    <property type="entry name" value="Cytochrome P450"/>
    <property type="match status" value="1"/>
</dbReference>
<protein>
    <recommendedName>
        <fullName evidence="9">Cytochrome P450</fullName>
    </recommendedName>
</protein>
<evidence type="ECO:0000256" key="6">
    <source>
        <dbReference type="ARBA" id="ARBA00023033"/>
    </source>
</evidence>
<evidence type="ECO:0000256" key="4">
    <source>
        <dbReference type="ARBA" id="ARBA00023002"/>
    </source>
</evidence>
<evidence type="ECO:0000256" key="2">
    <source>
        <dbReference type="ARBA" id="ARBA00022617"/>
    </source>
</evidence>
<dbReference type="Gene3D" id="1.10.630.10">
    <property type="entry name" value="Cytochrome P450"/>
    <property type="match status" value="1"/>
</dbReference>
<sequence length="143" mass="17005">MMAKEGINRPLDDEYFTIFKYVATLFSHHLGNKYILYEYIPYFRPFMSDPLIKFRSHYKQCLDYLLNVLKTHEMTYDENNCRDVCDMFIGAKRKAKAECRPGVEWLTDDNITATFIDLFVGGVDTTYATLQWLVLFVAYFEDW</sequence>
<keyword evidence="6" id="KW-0503">Monooxygenase</keyword>
<keyword evidence="5" id="KW-0408">Iron</keyword>
<comment type="similarity">
    <text evidence="1">Belongs to the cytochrome P450 family.</text>
</comment>
<keyword evidence="2" id="KW-0349">Heme</keyword>
<dbReference type="GO" id="GO:0016705">
    <property type="term" value="F:oxidoreductase activity, acting on paired donors, with incorporation or reduction of molecular oxygen"/>
    <property type="evidence" value="ECO:0007669"/>
    <property type="project" value="InterPro"/>
</dbReference>
<evidence type="ECO:0000256" key="5">
    <source>
        <dbReference type="ARBA" id="ARBA00023004"/>
    </source>
</evidence>
<dbReference type="OrthoDB" id="1055148at2759"/>
<dbReference type="PANTHER" id="PTHR24289">
    <property type="entry name" value="STEROID 17-ALPHA-HYDROXYLASE/17,20 LYASE"/>
    <property type="match status" value="1"/>
</dbReference>
<accession>A0A7R9LRD3</accession>
<name>A0A7R9LRD3_9ACAR</name>
<dbReference type="GO" id="GO:0020037">
    <property type="term" value="F:heme binding"/>
    <property type="evidence" value="ECO:0007669"/>
    <property type="project" value="InterPro"/>
</dbReference>
<evidence type="ECO:0000256" key="3">
    <source>
        <dbReference type="ARBA" id="ARBA00022723"/>
    </source>
</evidence>
<feature type="non-terminal residue" evidence="7">
    <location>
        <position position="143"/>
    </location>
</feature>
<dbReference type="EMBL" id="OC891669">
    <property type="protein sequence ID" value="CAD7646505.1"/>
    <property type="molecule type" value="Genomic_DNA"/>
</dbReference>
<keyword evidence="4" id="KW-0560">Oxidoreductase</keyword>
<organism evidence="7">
    <name type="scientific">Medioppia subpectinata</name>
    <dbReference type="NCBI Taxonomy" id="1979941"/>
    <lineage>
        <taxon>Eukaryota</taxon>
        <taxon>Metazoa</taxon>
        <taxon>Ecdysozoa</taxon>
        <taxon>Arthropoda</taxon>
        <taxon>Chelicerata</taxon>
        <taxon>Arachnida</taxon>
        <taxon>Acari</taxon>
        <taxon>Acariformes</taxon>
        <taxon>Sarcoptiformes</taxon>
        <taxon>Oribatida</taxon>
        <taxon>Brachypylina</taxon>
        <taxon>Oppioidea</taxon>
        <taxon>Oppiidae</taxon>
        <taxon>Medioppia</taxon>
    </lineage>
</organism>
<dbReference type="Proteomes" id="UP000759131">
    <property type="component" value="Unassembled WGS sequence"/>
</dbReference>
<evidence type="ECO:0000256" key="1">
    <source>
        <dbReference type="ARBA" id="ARBA00010617"/>
    </source>
</evidence>
<dbReference type="AlphaFoldDB" id="A0A7R9LRD3"/>
<reference evidence="7" key="1">
    <citation type="submission" date="2020-11" db="EMBL/GenBank/DDBJ databases">
        <authorList>
            <person name="Tran Van P."/>
        </authorList>
    </citation>
    <scope>NUCLEOTIDE SEQUENCE</scope>
</reference>
<dbReference type="PANTHER" id="PTHR24289:SF1">
    <property type="entry name" value="STEROID 17-ALPHA-HYDROXYLASE_17,20 LYASE"/>
    <property type="match status" value="1"/>
</dbReference>
<dbReference type="GO" id="GO:0004497">
    <property type="term" value="F:monooxygenase activity"/>
    <property type="evidence" value="ECO:0007669"/>
    <property type="project" value="UniProtKB-KW"/>
</dbReference>
<evidence type="ECO:0000313" key="7">
    <source>
        <dbReference type="EMBL" id="CAD7646505.1"/>
    </source>
</evidence>
<keyword evidence="8" id="KW-1185">Reference proteome</keyword>
<proteinExistence type="inferred from homology"/>
<dbReference type="InterPro" id="IPR036396">
    <property type="entry name" value="Cyt_P450_sf"/>
</dbReference>
<gene>
    <name evidence="7" type="ORF">OSB1V03_LOCUS21010</name>
</gene>